<dbReference type="Proteomes" id="UP000029492">
    <property type="component" value="Chromosome"/>
</dbReference>
<protein>
    <submittedName>
        <fullName evidence="2">Protein of unassigned function</fullName>
    </submittedName>
</protein>
<gene>
    <name evidence="2" type="ORF">MOC_3347</name>
</gene>
<dbReference type="STRING" id="693986.MOC_3347"/>
<dbReference type="EMBL" id="CP003811">
    <property type="protein sequence ID" value="AIQ91102.1"/>
    <property type="molecule type" value="Genomic_DNA"/>
</dbReference>
<organism evidence="2 3">
    <name type="scientific">Methylobacterium oryzae CBMB20</name>
    <dbReference type="NCBI Taxonomy" id="693986"/>
    <lineage>
        <taxon>Bacteria</taxon>
        <taxon>Pseudomonadati</taxon>
        <taxon>Pseudomonadota</taxon>
        <taxon>Alphaproteobacteria</taxon>
        <taxon>Hyphomicrobiales</taxon>
        <taxon>Methylobacteriaceae</taxon>
        <taxon>Methylobacterium</taxon>
    </lineage>
</organism>
<feature type="signal peptide" evidence="1">
    <location>
        <begin position="1"/>
        <end position="22"/>
    </location>
</feature>
<sequence>MMPIFRTTAALAFAAIASTAAAAQGETTCARDVLVAQSMQRQALDQLEQADGDDAKNCRIWRRHVETMRRVASVYGRCLSGTERSERLAQVQGSDREFSAAIKARCKGP</sequence>
<evidence type="ECO:0000313" key="2">
    <source>
        <dbReference type="EMBL" id="AIQ91102.1"/>
    </source>
</evidence>
<dbReference type="eggNOG" id="ENOG502ZWEU">
    <property type="taxonomic scope" value="Bacteria"/>
</dbReference>
<feature type="chain" id="PRO_5001848012" evidence="1">
    <location>
        <begin position="23"/>
        <end position="109"/>
    </location>
</feature>
<keyword evidence="3" id="KW-1185">Reference proteome</keyword>
<keyword evidence="1" id="KW-0732">Signal</keyword>
<reference evidence="2 3" key="1">
    <citation type="journal article" date="2014" name="PLoS ONE">
        <title>Genome Information of Methylobacterium oryzae, a Plant-Probiotic Methylotroph in the Phyllosphere.</title>
        <authorList>
            <person name="Kwak M.J."/>
            <person name="Jeong H."/>
            <person name="Madhaiyan M."/>
            <person name="Lee Y."/>
            <person name="Sa T.M."/>
            <person name="Oh T.K."/>
            <person name="Kim J.F."/>
        </authorList>
    </citation>
    <scope>NUCLEOTIDE SEQUENCE [LARGE SCALE GENOMIC DNA]</scope>
    <source>
        <strain evidence="2 3">CBMB20</strain>
    </source>
</reference>
<dbReference type="AlphaFoldDB" id="A0A089NUN1"/>
<name>A0A089NUN1_9HYPH</name>
<dbReference type="KEGG" id="mor:MOC_3347"/>
<dbReference type="HOGENOM" id="CLU_2180777_0_0_5"/>
<evidence type="ECO:0000256" key="1">
    <source>
        <dbReference type="SAM" id="SignalP"/>
    </source>
</evidence>
<accession>A0A089NUN1</accession>
<proteinExistence type="predicted"/>
<evidence type="ECO:0000313" key="3">
    <source>
        <dbReference type="Proteomes" id="UP000029492"/>
    </source>
</evidence>